<evidence type="ECO:0000256" key="4">
    <source>
        <dbReference type="SAM" id="MobiDB-lite"/>
    </source>
</evidence>
<dbReference type="NCBIfam" id="TIGR03317">
    <property type="entry name" value="ygfZ_signature"/>
    <property type="match status" value="1"/>
</dbReference>
<dbReference type="InterPro" id="IPR017703">
    <property type="entry name" value="YgfZ/GCV_T_CS"/>
</dbReference>
<dbReference type="FunFam" id="3.30.1360.120:FF:000035">
    <property type="entry name" value="IBA57, iron-sulfur cluster assembly"/>
    <property type="match status" value="1"/>
</dbReference>
<feature type="region of interest" description="Disordered" evidence="4">
    <location>
        <begin position="1"/>
        <end position="25"/>
    </location>
</feature>
<comment type="caution">
    <text evidence="6">The sequence shown here is derived from an EMBL/GenBank/DDBJ whole genome shotgun (WGS) entry which is preliminary data.</text>
</comment>
<evidence type="ECO:0000313" key="6">
    <source>
        <dbReference type="EMBL" id="GCC21469.1"/>
    </source>
</evidence>
<dbReference type="GO" id="GO:0005759">
    <property type="term" value="C:mitochondrial matrix"/>
    <property type="evidence" value="ECO:0007669"/>
    <property type="project" value="TreeGrafter"/>
</dbReference>
<dbReference type="Gene3D" id="3.30.1360.120">
    <property type="entry name" value="Probable tRNA modification gtpase trme, domain 1"/>
    <property type="match status" value="1"/>
</dbReference>
<dbReference type="SUPFAM" id="SSF103025">
    <property type="entry name" value="Folate-binding domain"/>
    <property type="match status" value="1"/>
</dbReference>
<evidence type="ECO:0000256" key="1">
    <source>
        <dbReference type="ARBA" id="ARBA00004173"/>
    </source>
</evidence>
<feature type="domain" description="CAF17 C-terminal" evidence="5">
    <location>
        <begin position="232"/>
        <end position="308"/>
    </location>
</feature>
<evidence type="ECO:0000256" key="2">
    <source>
        <dbReference type="ARBA" id="ARBA00022946"/>
    </source>
</evidence>
<comment type="subcellular location">
    <subcellularLocation>
        <location evidence="1">Mitochondrion</location>
    </subcellularLocation>
</comment>
<evidence type="ECO:0000256" key="3">
    <source>
        <dbReference type="ARBA" id="ARBA00023128"/>
    </source>
</evidence>
<sequence>MSGESSIHPSCPAEGNVLGGDRLSPIPLEDGDVGEVINTHPGCPAEGDVLGGDRHSPTPLQTTMSGRLHKSQNEEPSILLECDATLLDAIQKHFKVYKIRRKVEISPCPELSLWTVLSLEQSAKAGSALEVDAKKVVVCTRDPRTDAMGWRLVLSKVDDPLAVVLGSHLGDIQDYHRYRYQIGIAEGVKDLPSGEAIPLESNLVYMNGISFTKGCYIGQELTARTHYTGVIRKRLMPIQLDNPLPPGSVPEKAQIVTESGKSAGRLRNYTGDVGLAMVRLAFANEPLHLRTKGDAQVSLKASAPDWWPTDENK</sequence>
<keyword evidence="7" id="KW-1185">Reference proteome</keyword>
<organism evidence="6 7">
    <name type="scientific">Chiloscyllium punctatum</name>
    <name type="common">Brownbanded bambooshark</name>
    <name type="synonym">Hemiscyllium punctatum</name>
    <dbReference type="NCBI Taxonomy" id="137246"/>
    <lineage>
        <taxon>Eukaryota</taxon>
        <taxon>Metazoa</taxon>
        <taxon>Chordata</taxon>
        <taxon>Craniata</taxon>
        <taxon>Vertebrata</taxon>
        <taxon>Chondrichthyes</taxon>
        <taxon>Elasmobranchii</taxon>
        <taxon>Galeomorphii</taxon>
        <taxon>Galeoidea</taxon>
        <taxon>Orectolobiformes</taxon>
        <taxon>Hemiscylliidae</taxon>
        <taxon>Chiloscyllium</taxon>
    </lineage>
</organism>
<name>A0A401RTJ2_CHIPU</name>
<dbReference type="PANTHER" id="PTHR22602:SF0">
    <property type="entry name" value="TRANSFERASE CAF17, MITOCHONDRIAL-RELATED"/>
    <property type="match status" value="1"/>
</dbReference>
<gene>
    <name evidence="6" type="ORF">chiPu_0019941</name>
</gene>
<evidence type="ECO:0000259" key="5">
    <source>
        <dbReference type="Pfam" id="PF25455"/>
    </source>
</evidence>
<dbReference type="PANTHER" id="PTHR22602">
    <property type="entry name" value="TRANSFERASE CAF17, MITOCHONDRIAL-RELATED"/>
    <property type="match status" value="1"/>
</dbReference>
<protein>
    <recommendedName>
        <fullName evidence="5">CAF17 C-terminal domain-containing protein</fullName>
    </recommendedName>
</protein>
<dbReference type="Proteomes" id="UP000287033">
    <property type="component" value="Unassembled WGS sequence"/>
</dbReference>
<dbReference type="EMBL" id="BEZZ01002248">
    <property type="protein sequence ID" value="GCC21469.1"/>
    <property type="molecule type" value="Genomic_DNA"/>
</dbReference>
<dbReference type="Pfam" id="PF25455">
    <property type="entry name" value="Beta-barrel_CAF17_C"/>
    <property type="match status" value="1"/>
</dbReference>
<dbReference type="GO" id="GO:0016226">
    <property type="term" value="P:iron-sulfur cluster assembly"/>
    <property type="evidence" value="ECO:0007669"/>
    <property type="project" value="TreeGrafter"/>
</dbReference>
<dbReference type="OMA" id="MNADIMN"/>
<dbReference type="OrthoDB" id="191995at2759"/>
<evidence type="ECO:0000313" key="7">
    <source>
        <dbReference type="Proteomes" id="UP000287033"/>
    </source>
</evidence>
<proteinExistence type="predicted"/>
<accession>A0A401RTJ2</accession>
<keyword evidence="3" id="KW-0496">Mitochondrion</keyword>
<dbReference type="InterPro" id="IPR057460">
    <property type="entry name" value="CAF17_C"/>
</dbReference>
<dbReference type="AlphaFoldDB" id="A0A401RTJ2"/>
<dbReference type="InterPro" id="IPR045179">
    <property type="entry name" value="YgfZ/GcvT"/>
</dbReference>
<dbReference type="STRING" id="137246.A0A401RTJ2"/>
<dbReference type="InterPro" id="IPR027266">
    <property type="entry name" value="TrmE/GcvT-like"/>
</dbReference>
<keyword evidence="2" id="KW-0809">Transit peptide</keyword>
<reference evidence="6 7" key="1">
    <citation type="journal article" date="2018" name="Nat. Ecol. Evol.">
        <title>Shark genomes provide insights into elasmobranch evolution and the origin of vertebrates.</title>
        <authorList>
            <person name="Hara Y"/>
            <person name="Yamaguchi K"/>
            <person name="Onimaru K"/>
            <person name="Kadota M"/>
            <person name="Koyanagi M"/>
            <person name="Keeley SD"/>
            <person name="Tatsumi K"/>
            <person name="Tanaka K"/>
            <person name="Motone F"/>
            <person name="Kageyama Y"/>
            <person name="Nozu R"/>
            <person name="Adachi N"/>
            <person name="Nishimura O"/>
            <person name="Nakagawa R"/>
            <person name="Tanegashima C"/>
            <person name="Kiyatake I"/>
            <person name="Matsumoto R"/>
            <person name="Murakumo K"/>
            <person name="Nishida K"/>
            <person name="Terakita A"/>
            <person name="Kuratani S"/>
            <person name="Sato K"/>
            <person name="Hyodo S Kuraku.S."/>
        </authorList>
    </citation>
    <scope>NUCLEOTIDE SEQUENCE [LARGE SCALE GENOMIC DNA]</scope>
</reference>